<gene>
    <name evidence="2" type="ORF">S03H2_26160</name>
</gene>
<evidence type="ECO:0000313" key="2">
    <source>
        <dbReference type="EMBL" id="GAH39760.1"/>
    </source>
</evidence>
<sequence length="123" mass="13977">SLLANALLLQIHDRVSDEEAKARADYDLRWKVALGIEVDERPFAKSTLQLFRAQLILKEKIRAVFVHSLELAKQTGYLKARRLKVILDTTYILGRGAVKDTYNLLGDGIQQLCRTLAQAQQQE</sequence>
<name>X1G4K7_9ZZZZ</name>
<accession>X1G4K7</accession>
<dbReference type="InterPro" id="IPR008490">
    <property type="entry name" value="Transposase_InsH_N"/>
</dbReference>
<proteinExistence type="predicted"/>
<organism evidence="2">
    <name type="scientific">marine sediment metagenome</name>
    <dbReference type="NCBI Taxonomy" id="412755"/>
    <lineage>
        <taxon>unclassified sequences</taxon>
        <taxon>metagenomes</taxon>
        <taxon>ecological metagenomes</taxon>
    </lineage>
</organism>
<dbReference type="AlphaFoldDB" id="X1G4K7"/>
<dbReference type="EMBL" id="BARU01015055">
    <property type="protein sequence ID" value="GAH39760.1"/>
    <property type="molecule type" value="Genomic_DNA"/>
</dbReference>
<evidence type="ECO:0000259" key="1">
    <source>
        <dbReference type="Pfam" id="PF05598"/>
    </source>
</evidence>
<feature type="domain" description="Transposase InsH N-terminal" evidence="1">
    <location>
        <begin position="2"/>
        <end position="53"/>
    </location>
</feature>
<dbReference type="Pfam" id="PF05598">
    <property type="entry name" value="DUF772"/>
    <property type="match status" value="1"/>
</dbReference>
<feature type="non-terminal residue" evidence="2">
    <location>
        <position position="1"/>
    </location>
</feature>
<protein>
    <recommendedName>
        <fullName evidence="1">Transposase InsH N-terminal domain-containing protein</fullName>
    </recommendedName>
</protein>
<feature type="non-terminal residue" evidence="2">
    <location>
        <position position="123"/>
    </location>
</feature>
<comment type="caution">
    <text evidence="2">The sequence shown here is derived from an EMBL/GenBank/DDBJ whole genome shotgun (WGS) entry which is preliminary data.</text>
</comment>
<reference evidence="2" key="1">
    <citation type="journal article" date="2014" name="Front. Microbiol.">
        <title>High frequency of phylogenetically diverse reductive dehalogenase-homologous genes in deep subseafloor sedimentary metagenomes.</title>
        <authorList>
            <person name="Kawai M."/>
            <person name="Futagami T."/>
            <person name="Toyoda A."/>
            <person name="Takaki Y."/>
            <person name="Nishi S."/>
            <person name="Hori S."/>
            <person name="Arai W."/>
            <person name="Tsubouchi T."/>
            <person name="Morono Y."/>
            <person name="Uchiyama I."/>
            <person name="Ito T."/>
            <person name="Fujiyama A."/>
            <person name="Inagaki F."/>
            <person name="Takami H."/>
        </authorList>
    </citation>
    <scope>NUCLEOTIDE SEQUENCE</scope>
    <source>
        <strain evidence="2">Expedition CK06-06</strain>
    </source>
</reference>